<protein>
    <submittedName>
        <fullName evidence="2">Uncharacterized protein</fullName>
    </submittedName>
</protein>
<feature type="transmembrane region" description="Helical" evidence="1">
    <location>
        <begin position="30"/>
        <end position="51"/>
    </location>
</feature>
<keyword evidence="3" id="KW-1185">Reference proteome</keyword>
<sequence length="112" mass="12962">MSVLNIILVSIFLLNLSIDWFELESARTSCLCVSFLVSWTFILDEMTWLQSGTYKCAEWIKTFFIAYISCEVTVIVNLIYMLANKYSVTSMSWYTPCLLLAGYSLYQKVYKG</sequence>
<evidence type="ECO:0000313" key="3">
    <source>
        <dbReference type="Proteomes" id="UP000092741"/>
    </source>
</evidence>
<feature type="transmembrane region" description="Helical" evidence="1">
    <location>
        <begin position="6"/>
        <end position="23"/>
    </location>
</feature>
<keyword evidence="1" id="KW-0812">Transmembrane</keyword>
<evidence type="ECO:0000313" key="2">
    <source>
        <dbReference type="EMBL" id="ANQ12697.1"/>
    </source>
</evidence>
<gene>
    <name evidence="2" type="ORF">BA890_07935</name>
</gene>
<dbReference type="Proteomes" id="UP000092741">
    <property type="component" value="Chromosome 1"/>
</dbReference>
<organism evidence="2 3">
    <name type="scientific">Vibrio natriegens NBRC 15636 = ATCC 14048 = DSM 759</name>
    <dbReference type="NCBI Taxonomy" id="1219067"/>
    <lineage>
        <taxon>Bacteria</taxon>
        <taxon>Pseudomonadati</taxon>
        <taxon>Pseudomonadota</taxon>
        <taxon>Gammaproteobacteria</taxon>
        <taxon>Vibrionales</taxon>
        <taxon>Vibrionaceae</taxon>
        <taxon>Vibrio</taxon>
    </lineage>
</organism>
<keyword evidence="1" id="KW-1133">Transmembrane helix</keyword>
<dbReference type="KEGG" id="vna:PN96_05405"/>
<accession>A0AAN1CVK9</accession>
<feature type="transmembrane region" description="Helical" evidence="1">
    <location>
        <begin position="63"/>
        <end position="83"/>
    </location>
</feature>
<evidence type="ECO:0000256" key="1">
    <source>
        <dbReference type="SAM" id="Phobius"/>
    </source>
</evidence>
<reference evidence="2 3" key="1">
    <citation type="submission" date="2016-07" db="EMBL/GenBank/DDBJ databases">
        <title>Developing Vibrio natriegens as a novel, fast-growing host for biotechnology.</title>
        <authorList>
            <person name="Weinstock M.T."/>
            <person name="Hesek E.D."/>
            <person name="Wilson C.M."/>
            <person name="Gibson D.G."/>
        </authorList>
    </citation>
    <scope>NUCLEOTIDE SEQUENCE [LARGE SCALE GENOMIC DNA]</scope>
    <source>
        <strain evidence="2 3">ATCC 14048</strain>
    </source>
</reference>
<keyword evidence="1" id="KW-0472">Membrane</keyword>
<name>A0AAN1CVK9_VIBNA</name>
<dbReference type="EMBL" id="CP016345">
    <property type="protein sequence ID" value="ANQ12697.1"/>
    <property type="molecule type" value="Genomic_DNA"/>
</dbReference>
<dbReference type="AlphaFoldDB" id="A0AAN1CVK9"/>
<proteinExistence type="predicted"/>